<keyword evidence="5 8" id="KW-0560">Oxidoreductase</keyword>
<dbReference type="Gene3D" id="3.30.460.30">
    <property type="entry name" value="Glutamyl-tRNA reductase, N-terminal domain"/>
    <property type="match status" value="1"/>
</dbReference>
<evidence type="ECO:0000259" key="14">
    <source>
        <dbReference type="Pfam" id="PF00745"/>
    </source>
</evidence>
<comment type="pathway">
    <text evidence="1 8 13">Porphyrin-containing compound metabolism; protoporphyrin-IX biosynthesis; 5-aminolevulinate from L-glutamyl-tRNA(Glu): step 1/2.</text>
</comment>
<feature type="domain" description="Quinate/shikimate 5-dehydrogenase/glutamyl-tRNA reductase" evidence="15">
    <location>
        <begin position="209"/>
        <end position="333"/>
    </location>
</feature>
<organism evidence="17 18">
    <name type="scientific">Mucilaginibacter xinganensis</name>
    <dbReference type="NCBI Taxonomy" id="1234841"/>
    <lineage>
        <taxon>Bacteria</taxon>
        <taxon>Pseudomonadati</taxon>
        <taxon>Bacteroidota</taxon>
        <taxon>Sphingobacteriia</taxon>
        <taxon>Sphingobacteriales</taxon>
        <taxon>Sphingobacteriaceae</taxon>
        <taxon>Mucilaginibacter</taxon>
    </lineage>
</organism>
<dbReference type="GO" id="GO:0019353">
    <property type="term" value="P:protoporphyrinogen IX biosynthetic process from glutamate"/>
    <property type="evidence" value="ECO:0007669"/>
    <property type="project" value="TreeGrafter"/>
</dbReference>
<evidence type="ECO:0000256" key="4">
    <source>
        <dbReference type="ARBA" id="ARBA00022857"/>
    </source>
</evidence>
<evidence type="ECO:0000256" key="9">
    <source>
        <dbReference type="PIRSR" id="PIRSR000445-1"/>
    </source>
</evidence>
<dbReference type="InterPro" id="IPR036343">
    <property type="entry name" value="GluRdtase_N_sf"/>
</dbReference>
<dbReference type="Proteomes" id="UP000215002">
    <property type="component" value="Chromosome"/>
</dbReference>
<dbReference type="SUPFAM" id="SSF69742">
    <property type="entry name" value="Glutamyl tRNA-reductase catalytic, N-terminal domain"/>
    <property type="match status" value="1"/>
</dbReference>
<comment type="subunit">
    <text evidence="8">Homodimer.</text>
</comment>
<feature type="binding site" evidence="8 10">
    <location>
        <begin position="76"/>
        <end position="79"/>
    </location>
    <ligand>
        <name>substrate</name>
    </ligand>
</feature>
<evidence type="ECO:0000256" key="8">
    <source>
        <dbReference type="HAMAP-Rule" id="MF_00087"/>
    </source>
</evidence>
<evidence type="ECO:0000313" key="18">
    <source>
        <dbReference type="Proteomes" id="UP000215002"/>
    </source>
</evidence>
<comment type="function">
    <text evidence="8">Catalyzes the NADPH-dependent reduction of glutamyl-tRNA(Glu) to glutamate 1-semialdehyde (GSA).</text>
</comment>
<comment type="similarity">
    <text evidence="2 8 13">Belongs to the glutamyl-tRNA reductase family.</text>
</comment>
<feature type="binding site" evidence="8 10">
    <location>
        <position position="150"/>
    </location>
    <ligand>
        <name>substrate</name>
    </ligand>
</feature>
<dbReference type="Gene3D" id="3.40.50.720">
    <property type="entry name" value="NAD(P)-binding Rossmann-like Domain"/>
    <property type="match status" value="1"/>
</dbReference>
<dbReference type="NCBIfam" id="TIGR01035">
    <property type="entry name" value="hemA"/>
    <property type="match status" value="1"/>
</dbReference>
<feature type="site" description="Important for activity" evidence="8 12">
    <location>
        <position position="129"/>
    </location>
</feature>
<dbReference type="Pfam" id="PF05201">
    <property type="entry name" value="GlutR_N"/>
    <property type="match status" value="1"/>
</dbReference>
<evidence type="ECO:0000256" key="6">
    <source>
        <dbReference type="ARBA" id="ARBA00023244"/>
    </source>
</evidence>
<protein>
    <recommendedName>
        <fullName evidence="3 8">Glutamyl-tRNA reductase</fullName>
        <shortName evidence="8">GluTR</shortName>
        <ecNumber evidence="3 8">1.2.1.70</ecNumber>
    </recommendedName>
</protein>
<evidence type="ECO:0000256" key="1">
    <source>
        <dbReference type="ARBA" id="ARBA00005059"/>
    </source>
</evidence>
<dbReference type="Pfam" id="PF01488">
    <property type="entry name" value="Shikimate_DH"/>
    <property type="match status" value="1"/>
</dbReference>
<dbReference type="PIRSF" id="PIRSF000445">
    <property type="entry name" value="4pyrrol_synth_GluRdtase"/>
    <property type="match status" value="1"/>
</dbReference>
<evidence type="ECO:0000256" key="13">
    <source>
        <dbReference type="RuleBase" id="RU000584"/>
    </source>
</evidence>
<dbReference type="GO" id="GO:0008883">
    <property type="term" value="F:glutamyl-tRNA reductase activity"/>
    <property type="evidence" value="ECO:0007669"/>
    <property type="project" value="UniProtKB-UniRule"/>
</dbReference>
<feature type="binding site" evidence="8 11">
    <location>
        <begin position="218"/>
        <end position="223"/>
    </location>
    <ligand>
        <name>NADP(+)</name>
        <dbReference type="ChEBI" id="CHEBI:58349"/>
    </ligand>
</feature>
<dbReference type="InterPro" id="IPR000343">
    <property type="entry name" value="4pyrrol_synth_GluRdtase"/>
</dbReference>
<keyword evidence="18" id="KW-1185">Reference proteome</keyword>
<name>A0A223NSA2_9SPHI</name>
<dbReference type="GO" id="GO:0050661">
    <property type="term" value="F:NADP binding"/>
    <property type="evidence" value="ECO:0007669"/>
    <property type="project" value="InterPro"/>
</dbReference>
<dbReference type="SUPFAM" id="SSF69075">
    <property type="entry name" value="Glutamyl tRNA-reductase dimerization domain"/>
    <property type="match status" value="1"/>
</dbReference>
<evidence type="ECO:0000256" key="10">
    <source>
        <dbReference type="PIRSR" id="PIRSR000445-2"/>
    </source>
</evidence>
<dbReference type="KEGG" id="muc:MuYL_0833"/>
<evidence type="ECO:0000256" key="7">
    <source>
        <dbReference type="ARBA" id="ARBA00047464"/>
    </source>
</evidence>
<dbReference type="SUPFAM" id="SSF51735">
    <property type="entry name" value="NAD(P)-binding Rossmann-fold domains"/>
    <property type="match status" value="1"/>
</dbReference>
<dbReference type="InterPro" id="IPR015896">
    <property type="entry name" value="4pyrrol_synth_GluRdtase_dimer"/>
</dbReference>
<reference evidence="17 18" key="1">
    <citation type="submission" date="2017-08" db="EMBL/GenBank/DDBJ databases">
        <title>Complete genome sequence of Mucilaginibacter sp. strain BJC16-A31.</title>
        <authorList>
            <consortium name="Henan University of Science and Technology"/>
            <person name="You X."/>
        </authorList>
    </citation>
    <scope>NUCLEOTIDE SEQUENCE [LARGE SCALE GENOMIC DNA]</scope>
    <source>
        <strain evidence="17 18">BJC16-A31</strain>
    </source>
</reference>
<comment type="domain">
    <text evidence="8">Possesses an unusual extended V-shaped dimeric structure with each monomer consisting of three distinct domains arranged along a curved 'spinal' alpha-helix. The N-terminal catalytic domain specifically recognizes the glutamate moiety of the substrate. The second domain is the NADPH-binding domain, and the third C-terminal domain is responsible for dimerization.</text>
</comment>
<gene>
    <name evidence="8" type="primary">hemA</name>
    <name evidence="17" type="ORF">MuYL_0833</name>
</gene>
<dbReference type="HAMAP" id="MF_00087">
    <property type="entry name" value="Glu_tRNA_reductase"/>
    <property type="match status" value="1"/>
</dbReference>
<evidence type="ECO:0000256" key="11">
    <source>
        <dbReference type="PIRSR" id="PIRSR000445-3"/>
    </source>
</evidence>
<evidence type="ECO:0000256" key="12">
    <source>
        <dbReference type="PIRSR" id="PIRSR000445-4"/>
    </source>
</evidence>
<feature type="domain" description="Glutamyl-tRNA reductase N-terminal" evidence="16">
    <location>
        <begin position="33"/>
        <end position="186"/>
    </location>
</feature>
<comment type="catalytic activity">
    <reaction evidence="7 8 13">
        <text>(S)-4-amino-5-oxopentanoate + tRNA(Glu) + NADP(+) = L-glutamyl-tRNA(Glu) + NADPH + H(+)</text>
        <dbReference type="Rhea" id="RHEA:12344"/>
        <dbReference type="Rhea" id="RHEA-COMP:9663"/>
        <dbReference type="Rhea" id="RHEA-COMP:9680"/>
        <dbReference type="ChEBI" id="CHEBI:15378"/>
        <dbReference type="ChEBI" id="CHEBI:57501"/>
        <dbReference type="ChEBI" id="CHEBI:57783"/>
        <dbReference type="ChEBI" id="CHEBI:58349"/>
        <dbReference type="ChEBI" id="CHEBI:78442"/>
        <dbReference type="ChEBI" id="CHEBI:78520"/>
        <dbReference type="EC" id="1.2.1.70"/>
    </reaction>
</comment>
<evidence type="ECO:0000259" key="15">
    <source>
        <dbReference type="Pfam" id="PF01488"/>
    </source>
</evidence>
<keyword evidence="6 8" id="KW-0627">Porphyrin biosynthesis</keyword>
<dbReference type="EMBL" id="CP022743">
    <property type="protein sequence ID" value="ASU32733.1"/>
    <property type="molecule type" value="Genomic_DNA"/>
</dbReference>
<keyword evidence="4 8" id="KW-0521">NADP</keyword>
<feature type="active site" description="Nucleophile" evidence="8 9">
    <location>
        <position position="77"/>
    </location>
</feature>
<feature type="binding site" evidence="8 10">
    <location>
        <begin position="144"/>
        <end position="146"/>
    </location>
    <ligand>
        <name>substrate</name>
    </ligand>
</feature>
<sequence>MQLYDKGLTLHPVNPVTFVGFKFNIALKYLKVIAFTHKQIELKELGKLVICQENLTDKLQKVKTEFGINEIFYLSTCNRVEFVMLTAHTVDKTFAKQFMDAIDMGLCPVSTGTFLDSAAIYEDREALEHLLRTSCSLESMIVGEKEILAQLRKAYENCKDAGLTGDGLRMFMNCIVKTAKEVYTNTNISKNPISVVSLAYRKLRDLKLCTNARILIIGAGETNRNISKYLQKHKFSNFSVFNRTVENAAKLAADLGGEAFNLEALKTFNKGFDAIITCTSSTEPIITPEIYAGLLNGETGRKTIVDLAVPNDTHSDVLEQFPVNFIEVYSLNEVAKKNLQERYEELTYAEEIINKNIADFLLELKQRRIEVAMRQVPEKIKEIRNTAINSVFAEEVQGMDQQSREILEKVINYMEKKYISVPMIMAKDILINNN</sequence>
<evidence type="ECO:0000313" key="17">
    <source>
        <dbReference type="EMBL" id="ASU32733.1"/>
    </source>
</evidence>
<feature type="binding site" evidence="8 10">
    <location>
        <position position="139"/>
    </location>
    <ligand>
        <name>substrate</name>
    </ligand>
</feature>
<dbReference type="EC" id="1.2.1.70" evidence="3 8"/>
<accession>A0A223NSA2</accession>
<dbReference type="PANTHER" id="PTHR43013">
    <property type="entry name" value="GLUTAMYL-TRNA REDUCTASE"/>
    <property type="match status" value="1"/>
</dbReference>
<dbReference type="UniPathway" id="UPA00251">
    <property type="reaction ID" value="UER00316"/>
</dbReference>
<proteinExistence type="inferred from homology"/>
<evidence type="ECO:0000256" key="5">
    <source>
        <dbReference type="ARBA" id="ARBA00023002"/>
    </source>
</evidence>
<evidence type="ECO:0000256" key="2">
    <source>
        <dbReference type="ARBA" id="ARBA00005916"/>
    </source>
</evidence>
<comment type="miscellaneous">
    <text evidence="8">During catalysis, the active site Cys acts as a nucleophile attacking the alpha-carbonyl group of tRNA-bound glutamate with the formation of a thioester intermediate between enzyme and glutamate, and the concomitant release of tRNA(Glu). The thioester intermediate is finally reduced by direct hydride transfer from NADPH, to form the product GSA.</text>
</comment>
<dbReference type="InterPro" id="IPR036453">
    <property type="entry name" value="GluRdtase_dimer_dom_sf"/>
</dbReference>
<dbReference type="InterPro" id="IPR006151">
    <property type="entry name" value="Shikm_DH/Glu-tRNA_Rdtase"/>
</dbReference>
<evidence type="ECO:0000256" key="3">
    <source>
        <dbReference type="ARBA" id="ARBA00012970"/>
    </source>
</evidence>
<dbReference type="InterPro" id="IPR036291">
    <property type="entry name" value="NAD(P)-bd_dom_sf"/>
</dbReference>
<dbReference type="AlphaFoldDB" id="A0A223NSA2"/>
<dbReference type="InterPro" id="IPR015895">
    <property type="entry name" value="4pyrrol_synth_GluRdtase_N"/>
</dbReference>
<feature type="domain" description="Tetrapyrrole biosynthesis glutamyl-tRNA reductase dimerisation" evidence="14">
    <location>
        <begin position="349"/>
        <end position="428"/>
    </location>
</feature>
<dbReference type="Pfam" id="PF00745">
    <property type="entry name" value="GlutR_dimer"/>
    <property type="match status" value="1"/>
</dbReference>
<evidence type="ECO:0000259" key="16">
    <source>
        <dbReference type="Pfam" id="PF05201"/>
    </source>
</evidence>
<dbReference type="PANTHER" id="PTHR43013:SF1">
    <property type="entry name" value="GLUTAMYL-TRNA REDUCTASE"/>
    <property type="match status" value="1"/>
</dbReference>